<dbReference type="InParanoid" id="E5AAT9"/>
<gene>
    <name evidence="2" type="ORF">LEMA_P019100.1</name>
</gene>
<evidence type="ECO:0000313" key="2">
    <source>
        <dbReference type="EMBL" id="CBY00780.1"/>
    </source>
</evidence>
<dbReference type="Proteomes" id="UP000002668">
    <property type="component" value="Genome"/>
</dbReference>
<feature type="region of interest" description="Disordered" evidence="1">
    <location>
        <begin position="31"/>
        <end position="52"/>
    </location>
</feature>
<feature type="compositionally biased region" description="Polar residues" evidence="1">
    <location>
        <begin position="38"/>
        <end position="52"/>
    </location>
</feature>
<keyword evidence="3" id="KW-1185">Reference proteome</keyword>
<proteinExistence type="predicted"/>
<protein>
    <submittedName>
        <fullName evidence="2">Predicted protein</fullName>
    </submittedName>
</protein>
<sequence>MMPFTSAPNEDVKKATTYIQHHRHLIKQWGSGECLESRPSTNDKYSSRQVAE</sequence>
<organism evidence="3">
    <name type="scientific">Leptosphaeria maculans (strain JN3 / isolate v23.1.3 / race Av1-4-5-6-7-8)</name>
    <name type="common">Blackleg fungus</name>
    <name type="synonym">Phoma lingam</name>
    <dbReference type="NCBI Taxonomy" id="985895"/>
    <lineage>
        <taxon>Eukaryota</taxon>
        <taxon>Fungi</taxon>
        <taxon>Dikarya</taxon>
        <taxon>Ascomycota</taxon>
        <taxon>Pezizomycotina</taxon>
        <taxon>Dothideomycetes</taxon>
        <taxon>Pleosporomycetidae</taxon>
        <taxon>Pleosporales</taxon>
        <taxon>Pleosporineae</taxon>
        <taxon>Leptosphaeriaceae</taxon>
        <taxon>Plenodomus</taxon>
        <taxon>Plenodomus lingam/Leptosphaeria maculans species complex</taxon>
    </lineage>
</organism>
<dbReference type="AlphaFoldDB" id="E5AAT9"/>
<dbReference type="EMBL" id="FP929138">
    <property type="protein sequence ID" value="CBY00780.1"/>
    <property type="molecule type" value="Genomic_DNA"/>
</dbReference>
<name>E5AAT9_LEPMJ</name>
<accession>E5AAT9</accession>
<evidence type="ECO:0000256" key="1">
    <source>
        <dbReference type="SAM" id="MobiDB-lite"/>
    </source>
</evidence>
<evidence type="ECO:0000313" key="3">
    <source>
        <dbReference type="Proteomes" id="UP000002668"/>
    </source>
</evidence>
<dbReference type="HOGENOM" id="CLU_3087691_0_0_1"/>
<dbReference type="VEuPathDB" id="FungiDB:LEMA_P019100.1"/>
<reference evidence="3" key="1">
    <citation type="journal article" date="2011" name="Nat. Commun.">
        <title>Effector diversification within compartments of the Leptosphaeria maculans genome affected by Repeat-Induced Point mutations.</title>
        <authorList>
            <person name="Rouxel T."/>
            <person name="Grandaubert J."/>
            <person name="Hane J.K."/>
            <person name="Hoede C."/>
            <person name="van de Wouw A.P."/>
            <person name="Couloux A."/>
            <person name="Dominguez V."/>
            <person name="Anthouard V."/>
            <person name="Bally P."/>
            <person name="Bourras S."/>
            <person name="Cozijnsen A.J."/>
            <person name="Ciuffetti L.M."/>
            <person name="Degrave A."/>
            <person name="Dilmaghani A."/>
            <person name="Duret L."/>
            <person name="Fudal I."/>
            <person name="Goodwin S.B."/>
            <person name="Gout L."/>
            <person name="Glaser N."/>
            <person name="Linglin J."/>
            <person name="Kema G.H.J."/>
            <person name="Lapalu N."/>
            <person name="Lawrence C.B."/>
            <person name="May K."/>
            <person name="Meyer M."/>
            <person name="Ollivier B."/>
            <person name="Poulain J."/>
            <person name="Schoch C.L."/>
            <person name="Simon A."/>
            <person name="Spatafora J.W."/>
            <person name="Stachowiak A."/>
            <person name="Turgeon B.G."/>
            <person name="Tyler B.M."/>
            <person name="Vincent D."/>
            <person name="Weissenbach J."/>
            <person name="Amselem J."/>
            <person name="Quesneville H."/>
            <person name="Oliver R.P."/>
            <person name="Wincker P."/>
            <person name="Balesdent M.-H."/>
            <person name="Howlett B.J."/>
        </authorList>
    </citation>
    <scope>NUCLEOTIDE SEQUENCE [LARGE SCALE GENOMIC DNA]</scope>
    <source>
        <strain evidence="3">JN3 / isolate v23.1.3 / race Av1-4-5-6-7-8</strain>
    </source>
</reference>